<accession>A0A8D0H058</accession>
<sequence length="116" mass="12651">MAWTLLLLTLIYCPGVSSQDSYTQPPSESVSPGSTVRLSCTLTSAHSSYVIEWYQQRDGQAPRLMIYHDSSRADGTPDRFTGSRSGSNRYLTISNAQPEDEATYYCGAGGSSGINR</sequence>
<feature type="region of interest" description="Disordered" evidence="1">
    <location>
        <begin position="16"/>
        <end position="35"/>
    </location>
</feature>
<dbReference type="PANTHER" id="PTHR23267">
    <property type="entry name" value="IMMUNOGLOBULIN LIGHT CHAIN"/>
    <property type="match status" value="1"/>
</dbReference>
<dbReference type="InterPro" id="IPR003599">
    <property type="entry name" value="Ig_sub"/>
</dbReference>
<evidence type="ECO:0000256" key="2">
    <source>
        <dbReference type="SAM" id="SignalP"/>
    </source>
</evidence>
<dbReference type="InterPro" id="IPR007110">
    <property type="entry name" value="Ig-like_dom"/>
</dbReference>
<keyword evidence="5" id="KW-1185">Reference proteome</keyword>
<feature type="chain" id="PRO_5034913132" description="Ig-like domain-containing protein" evidence="2">
    <location>
        <begin position="19"/>
        <end position="116"/>
    </location>
</feature>
<evidence type="ECO:0000313" key="4">
    <source>
        <dbReference type="Ensembl" id="ENSSPUP00000012546.1"/>
    </source>
</evidence>
<dbReference type="Gene3D" id="2.60.40.10">
    <property type="entry name" value="Immunoglobulins"/>
    <property type="match status" value="1"/>
</dbReference>
<dbReference type="Pfam" id="PF07686">
    <property type="entry name" value="V-set"/>
    <property type="match status" value="1"/>
</dbReference>
<dbReference type="SMART" id="SM00406">
    <property type="entry name" value="IGv"/>
    <property type="match status" value="1"/>
</dbReference>
<evidence type="ECO:0000313" key="5">
    <source>
        <dbReference type="Proteomes" id="UP000694392"/>
    </source>
</evidence>
<dbReference type="SMART" id="SM00409">
    <property type="entry name" value="IG"/>
    <property type="match status" value="1"/>
</dbReference>
<dbReference type="InterPro" id="IPR050150">
    <property type="entry name" value="IgV_Light_Chain"/>
</dbReference>
<dbReference type="InterPro" id="IPR013106">
    <property type="entry name" value="Ig_V-set"/>
</dbReference>
<name>A0A8D0H058_SPHPU</name>
<dbReference type="OMA" id="YCQTWTT"/>
<dbReference type="SUPFAM" id="SSF48726">
    <property type="entry name" value="Immunoglobulin"/>
    <property type="match status" value="1"/>
</dbReference>
<keyword evidence="2" id="KW-0732">Signal</keyword>
<evidence type="ECO:0000256" key="1">
    <source>
        <dbReference type="SAM" id="MobiDB-lite"/>
    </source>
</evidence>
<dbReference type="InterPro" id="IPR003598">
    <property type="entry name" value="Ig_sub2"/>
</dbReference>
<reference evidence="4" key="2">
    <citation type="submission" date="2025-09" db="UniProtKB">
        <authorList>
            <consortium name="Ensembl"/>
        </authorList>
    </citation>
    <scope>IDENTIFICATION</scope>
</reference>
<reference evidence="4" key="1">
    <citation type="submission" date="2025-08" db="UniProtKB">
        <authorList>
            <consortium name="Ensembl"/>
        </authorList>
    </citation>
    <scope>IDENTIFICATION</scope>
</reference>
<feature type="domain" description="Ig-like" evidence="3">
    <location>
        <begin position="14"/>
        <end position="116"/>
    </location>
</feature>
<dbReference type="AlphaFoldDB" id="A0A8D0H058"/>
<dbReference type="InterPro" id="IPR013783">
    <property type="entry name" value="Ig-like_fold"/>
</dbReference>
<dbReference type="GeneTree" id="ENSGT00940000154179"/>
<proteinExistence type="predicted"/>
<feature type="region of interest" description="Disordered" evidence="1">
    <location>
        <begin position="70"/>
        <end position="90"/>
    </location>
</feature>
<dbReference type="SMART" id="SM00408">
    <property type="entry name" value="IGc2"/>
    <property type="match status" value="1"/>
</dbReference>
<dbReference type="Proteomes" id="UP000694392">
    <property type="component" value="Unplaced"/>
</dbReference>
<organism evidence="4 5">
    <name type="scientific">Sphenodon punctatus</name>
    <name type="common">Tuatara</name>
    <name type="synonym">Hatteria punctata</name>
    <dbReference type="NCBI Taxonomy" id="8508"/>
    <lineage>
        <taxon>Eukaryota</taxon>
        <taxon>Metazoa</taxon>
        <taxon>Chordata</taxon>
        <taxon>Craniata</taxon>
        <taxon>Vertebrata</taxon>
        <taxon>Euteleostomi</taxon>
        <taxon>Lepidosauria</taxon>
        <taxon>Sphenodontia</taxon>
        <taxon>Sphenodontidae</taxon>
        <taxon>Sphenodon</taxon>
    </lineage>
</organism>
<protein>
    <recommendedName>
        <fullName evidence="3">Ig-like domain-containing protein</fullName>
    </recommendedName>
</protein>
<feature type="signal peptide" evidence="2">
    <location>
        <begin position="1"/>
        <end position="18"/>
    </location>
</feature>
<dbReference type="InterPro" id="IPR036179">
    <property type="entry name" value="Ig-like_dom_sf"/>
</dbReference>
<evidence type="ECO:0000259" key="3">
    <source>
        <dbReference type="PROSITE" id="PS50835"/>
    </source>
</evidence>
<dbReference type="Ensembl" id="ENSSPUT00000013371.1">
    <property type="protein sequence ID" value="ENSSPUP00000012546.1"/>
    <property type="gene ID" value="ENSSPUG00000009634.1"/>
</dbReference>
<dbReference type="PROSITE" id="PS50835">
    <property type="entry name" value="IG_LIKE"/>
    <property type="match status" value="1"/>
</dbReference>